<dbReference type="SUPFAM" id="SSF54506">
    <property type="entry name" value="Diaminopimelate epimerase-like"/>
    <property type="match status" value="1"/>
</dbReference>
<keyword evidence="4" id="KW-1185">Reference proteome</keyword>
<sequence>MNTVVLRYSAFTADPKGGNPAGVVLDARGMSDADMQRIAAQVGYSETAFLLPRADGEFDIRYFSPRAEVSFCGHATIAAMVAHAERHGPGERVLHTRAGRVRVFVDETLAATLVSVEPRVVPLDASDLDLILAALDWRGDELDPALPPAIAYAGAWHPVIAVAKRARLAQLDYAFDVLADLMARRDWTTLNLVWRESAATFHARNPFPPGGVVEDPATGAAAAALGAYLAVRDALPAQRTFTIHQGEDLGRPSRLTVSVPQDLRAGIRVSGIAVKIEEAASEAHVLG</sequence>
<organism evidence="3 4">
    <name type="scientific">Pseudoxanthomonas putridarboris</name>
    <dbReference type="NCBI Taxonomy" id="752605"/>
    <lineage>
        <taxon>Bacteria</taxon>
        <taxon>Pseudomonadati</taxon>
        <taxon>Pseudomonadota</taxon>
        <taxon>Gammaproteobacteria</taxon>
        <taxon>Lysobacterales</taxon>
        <taxon>Lysobacteraceae</taxon>
        <taxon>Pseudoxanthomonas</taxon>
    </lineage>
</organism>
<evidence type="ECO:0000256" key="1">
    <source>
        <dbReference type="ARBA" id="ARBA00008270"/>
    </source>
</evidence>
<dbReference type="PANTHER" id="PTHR13774">
    <property type="entry name" value="PHENAZINE BIOSYNTHESIS PROTEIN"/>
    <property type="match status" value="1"/>
</dbReference>
<dbReference type="EMBL" id="JBBWWT010000008">
    <property type="protein sequence ID" value="MEL1265743.1"/>
    <property type="molecule type" value="Genomic_DNA"/>
</dbReference>
<protein>
    <submittedName>
        <fullName evidence="3">PhzF family phenazine biosynthesis isomerase</fullName>
    </submittedName>
</protein>
<comment type="caution">
    <text evidence="3">The sequence shown here is derived from an EMBL/GenBank/DDBJ whole genome shotgun (WGS) entry which is preliminary data.</text>
</comment>
<evidence type="ECO:0000313" key="4">
    <source>
        <dbReference type="Proteomes" id="UP001459204"/>
    </source>
</evidence>
<dbReference type="Pfam" id="PF02567">
    <property type="entry name" value="PhzC-PhzF"/>
    <property type="match status" value="1"/>
</dbReference>
<evidence type="ECO:0000256" key="2">
    <source>
        <dbReference type="ARBA" id="ARBA00023235"/>
    </source>
</evidence>
<dbReference type="Gene3D" id="3.10.310.10">
    <property type="entry name" value="Diaminopimelate Epimerase, Chain A, domain 1"/>
    <property type="match status" value="2"/>
</dbReference>
<proteinExistence type="inferred from homology"/>
<gene>
    <name evidence="3" type="ORF">AAD027_15415</name>
</gene>
<name>A0ABU9J4W3_9GAMM</name>
<evidence type="ECO:0000313" key="3">
    <source>
        <dbReference type="EMBL" id="MEL1265743.1"/>
    </source>
</evidence>
<dbReference type="NCBIfam" id="TIGR00654">
    <property type="entry name" value="PhzF_family"/>
    <property type="match status" value="1"/>
</dbReference>
<dbReference type="Proteomes" id="UP001459204">
    <property type="component" value="Unassembled WGS sequence"/>
</dbReference>
<reference evidence="3 4" key="1">
    <citation type="submission" date="2024-04" db="EMBL/GenBank/DDBJ databases">
        <title>Draft genome sequence of Pseudoxanthomonas putridarboris WD12.</title>
        <authorList>
            <person name="Oh J."/>
        </authorList>
    </citation>
    <scope>NUCLEOTIDE SEQUENCE [LARGE SCALE GENOMIC DNA]</scope>
    <source>
        <strain evidence="3 4">WD12</strain>
    </source>
</reference>
<dbReference type="RefSeq" id="WP_341726917.1">
    <property type="nucleotide sequence ID" value="NZ_JBBWWT010000008.1"/>
</dbReference>
<comment type="similarity">
    <text evidence="1">Belongs to the PhzF family.</text>
</comment>
<dbReference type="GO" id="GO:0016853">
    <property type="term" value="F:isomerase activity"/>
    <property type="evidence" value="ECO:0007669"/>
    <property type="project" value="UniProtKB-KW"/>
</dbReference>
<keyword evidence="2 3" id="KW-0413">Isomerase</keyword>
<dbReference type="InterPro" id="IPR003719">
    <property type="entry name" value="Phenazine_PhzF-like"/>
</dbReference>
<accession>A0ABU9J4W3</accession>
<dbReference type="PANTHER" id="PTHR13774:SF39">
    <property type="entry name" value="BIOSYNTHESIS PROTEIN, PUTATIVE-RELATED"/>
    <property type="match status" value="1"/>
</dbReference>
<dbReference type="PIRSF" id="PIRSF016184">
    <property type="entry name" value="PhzC_PhzF"/>
    <property type="match status" value="1"/>
</dbReference>